<dbReference type="Proteomes" id="UP000671913">
    <property type="component" value="Chromosome"/>
</dbReference>
<feature type="domain" description="Polymerase/histidinol phosphatase N-terminal" evidence="1">
    <location>
        <begin position="3"/>
        <end position="68"/>
    </location>
</feature>
<evidence type="ECO:0000259" key="1">
    <source>
        <dbReference type="SMART" id="SM00481"/>
    </source>
</evidence>
<dbReference type="RefSeq" id="WP_284679050.1">
    <property type="nucleotide sequence ID" value="NZ_CP060096.1"/>
</dbReference>
<dbReference type="EMBL" id="CP060096">
    <property type="protein sequence ID" value="QSZ26385.1"/>
    <property type="molecule type" value="Genomic_DNA"/>
</dbReference>
<dbReference type="Gene3D" id="1.10.150.650">
    <property type="match status" value="1"/>
</dbReference>
<proteinExistence type="predicted"/>
<dbReference type="Pfam" id="PF02811">
    <property type="entry name" value="PHP"/>
    <property type="match status" value="1"/>
</dbReference>
<evidence type="ECO:0000313" key="2">
    <source>
        <dbReference type="EMBL" id="QSZ26385.1"/>
    </source>
</evidence>
<protein>
    <submittedName>
        <fullName evidence="2">PHP domain-containing protein</fullName>
    </submittedName>
</protein>
<dbReference type="PANTHER" id="PTHR42924:SF3">
    <property type="entry name" value="POLYMERASE_HISTIDINOL PHOSPHATASE N-TERMINAL DOMAIN-CONTAINING PROTEIN"/>
    <property type="match status" value="1"/>
</dbReference>
<dbReference type="KEGG" id="aaut:ACETAC_05425"/>
<dbReference type="PANTHER" id="PTHR42924">
    <property type="entry name" value="EXONUCLEASE"/>
    <property type="match status" value="1"/>
</dbReference>
<dbReference type="CDD" id="cd07438">
    <property type="entry name" value="PHP_HisPPase_AMP"/>
    <property type="match status" value="1"/>
</dbReference>
<dbReference type="Gene3D" id="3.20.20.140">
    <property type="entry name" value="Metal-dependent hydrolases"/>
    <property type="match status" value="1"/>
</dbReference>
<dbReference type="InterPro" id="IPR052018">
    <property type="entry name" value="PHP_domain"/>
</dbReference>
<evidence type="ECO:0000313" key="3">
    <source>
        <dbReference type="Proteomes" id="UP000671913"/>
    </source>
</evidence>
<reference evidence="2" key="1">
    <citation type="submission" date="2020-08" db="EMBL/GenBank/DDBJ databases">
        <title>Genomic insights into the carbon and energy metabolism of the first obligate autotrophic acetogenic bacterium Aceticella autotrophica gen. nov., sp. nov.</title>
        <authorList>
            <person name="Toshchakov S.V."/>
            <person name="Elcheninov A.G."/>
            <person name="Kublanov I.V."/>
            <person name="Frolov E.N."/>
            <person name="Lebedinsky A.V."/>
        </authorList>
    </citation>
    <scope>NUCLEOTIDE SEQUENCE</scope>
    <source>
        <strain evidence="2">3443-3Ac</strain>
    </source>
</reference>
<dbReference type="AlphaFoldDB" id="A0A975AU56"/>
<dbReference type="SMART" id="SM00481">
    <property type="entry name" value="POLIIIAc"/>
    <property type="match status" value="1"/>
</dbReference>
<dbReference type="InterPro" id="IPR004013">
    <property type="entry name" value="PHP_dom"/>
</dbReference>
<name>A0A975AU56_9THEO</name>
<dbReference type="SUPFAM" id="SSF89550">
    <property type="entry name" value="PHP domain-like"/>
    <property type="match status" value="1"/>
</dbReference>
<organism evidence="2 3">
    <name type="scientific">Aceticella autotrophica</name>
    <dbReference type="NCBI Taxonomy" id="2755338"/>
    <lineage>
        <taxon>Bacteria</taxon>
        <taxon>Bacillati</taxon>
        <taxon>Bacillota</taxon>
        <taxon>Clostridia</taxon>
        <taxon>Thermoanaerobacterales</taxon>
        <taxon>Thermoanaerobacteraceae</taxon>
        <taxon>Aceticella</taxon>
    </lineage>
</organism>
<dbReference type="GO" id="GO:0004534">
    <property type="term" value="F:5'-3' RNA exonuclease activity"/>
    <property type="evidence" value="ECO:0007669"/>
    <property type="project" value="TreeGrafter"/>
</dbReference>
<dbReference type="InterPro" id="IPR016195">
    <property type="entry name" value="Pol/histidinol_Pase-like"/>
</dbReference>
<keyword evidence="3" id="KW-1185">Reference proteome</keyword>
<dbReference type="InterPro" id="IPR003141">
    <property type="entry name" value="Pol/His_phosphatase_N"/>
</dbReference>
<gene>
    <name evidence="2" type="ORF">ACETAC_05425</name>
</gene>
<sequence length="277" mass="31271">MFADLHIHSTASDGTNSPSKIVKLAKEKGLNTISLTDHDTVDGIEEALKKANELNIEIIPGIELNSNDGEQEVHILGYFINYKNNKLKSRLKKIIDSRIVRANTIIEKLNNLNISITMKDVLEFANEKFIGRPHIARAMIKKNYVKTVKEAFEKYIGEGGPAYVPRTYRLYPQDSIKYIIEAGGIPVLAHPVLLKNKNIIGNLMNNGLKGIEVYHSKQSSEESEYYYKFALENNLLITGGSDFHGIEVDGKDLLGTIKLDYKYVELLKEFLKSMEII</sequence>
<accession>A0A975AU56</accession>
<dbReference type="GO" id="GO:0035312">
    <property type="term" value="F:5'-3' DNA exonuclease activity"/>
    <property type="evidence" value="ECO:0007669"/>
    <property type="project" value="TreeGrafter"/>
</dbReference>